<name>A0ABW7STX4_9ACTN</name>
<dbReference type="PANTHER" id="PTHR33498">
    <property type="entry name" value="TRANSPOSASE FOR INSERTION SEQUENCE ELEMENT IS1557"/>
    <property type="match status" value="1"/>
</dbReference>
<organism evidence="2 3">
    <name type="scientific">Micromonospora rubida</name>
    <dbReference type="NCBI Taxonomy" id="2697657"/>
    <lineage>
        <taxon>Bacteria</taxon>
        <taxon>Bacillati</taxon>
        <taxon>Actinomycetota</taxon>
        <taxon>Actinomycetes</taxon>
        <taxon>Micromonosporales</taxon>
        <taxon>Micromonosporaceae</taxon>
        <taxon>Micromonospora</taxon>
    </lineage>
</organism>
<dbReference type="PANTHER" id="PTHR33498:SF1">
    <property type="entry name" value="TRANSPOSASE FOR INSERTION SEQUENCE ELEMENT IS1557"/>
    <property type="match status" value="1"/>
</dbReference>
<dbReference type="EMBL" id="JBIRPU010000047">
    <property type="protein sequence ID" value="MFI0797136.1"/>
    <property type="molecule type" value="Genomic_DNA"/>
</dbReference>
<dbReference type="InterPro" id="IPR047951">
    <property type="entry name" value="Transpos_ISL3"/>
</dbReference>
<dbReference type="Pfam" id="PF14690">
    <property type="entry name" value="Zn_ribbon_ISL3"/>
    <property type="match status" value="1"/>
</dbReference>
<feature type="domain" description="Transposase IS204/IS1001/IS1096/IS1165 zinc-finger" evidence="1">
    <location>
        <begin position="31"/>
        <end position="73"/>
    </location>
</feature>
<reference evidence="2 3" key="1">
    <citation type="submission" date="2024-10" db="EMBL/GenBank/DDBJ databases">
        <title>The Natural Products Discovery Center: Release of the First 8490 Sequenced Strains for Exploring Actinobacteria Biosynthetic Diversity.</title>
        <authorList>
            <person name="Kalkreuter E."/>
            <person name="Kautsar S.A."/>
            <person name="Yang D."/>
            <person name="Bader C.D."/>
            <person name="Teijaro C.N."/>
            <person name="Fluegel L."/>
            <person name="Davis C.M."/>
            <person name="Simpson J.R."/>
            <person name="Lauterbach L."/>
            <person name="Steele A.D."/>
            <person name="Gui C."/>
            <person name="Meng S."/>
            <person name="Li G."/>
            <person name="Viehrig K."/>
            <person name="Ye F."/>
            <person name="Su P."/>
            <person name="Kiefer A.F."/>
            <person name="Nichols A."/>
            <person name="Cepeda A.J."/>
            <person name="Yan W."/>
            <person name="Fan B."/>
            <person name="Jiang Y."/>
            <person name="Adhikari A."/>
            <person name="Zheng C.-J."/>
            <person name="Schuster L."/>
            <person name="Cowan T.M."/>
            <person name="Smanski M.J."/>
            <person name="Chevrette M.G."/>
            <person name="De Carvalho L.P.S."/>
            <person name="Shen B."/>
        </authorList>
    </citation>
    <scope>NUCLEOTIDE SEQUENCE [LARGE SCALE GENOMIC DNA]</scope>
    <source>
        <strain evidence="2 3">NPDC021253</strain>
    </source>
</reference>
<dbReference type="InterPro" id="IPR029261">
    <property type="entry name" value="Transposase_Znf"/>
</dbReference>
<comment type="caution">
    <text evidence="2">The sequence shown here is derived from an EMBL/GenBank/DDBJ whole genome shotgun (WGS) entry which is preliminary data.</text>
</comment>
<keyword evidence="3" id="KW-1185">Reference proteome</keyword>
<evidence type="ECO:0000313" key="2">
    <source>
        <dbReference type="EMBL" id="MFI0797136.1"/>
    </source>
</evidence>
<dbReference type="PROSITE" id="PS51257">
    <property type="entry name" value="PROKAR_LIPOPROTEIN"/>
    <property type="match status" value="1"/>
</dbReference>
<sequence>MLFHLDRVAVEEVAVVNGKVVISAAACATTVACPDCAAVSSRVHGCYRRRLADIALAGWPVVLNLRVRRFVCATPDCRRRTFVEQVEGLTSRLIRHDVSGQLHDGKFTRPAVDFPNRCELGSGS</sequence>
<gene>
    <name evidence="2" type="ORF">ACH4OY_31320</name>
</gene>
<evidence type="ECO:0000313" key="3">
    <source>
        <dbReference type="Proteomes" id="UP001611075"/>
    </source>
</evidence>
<dbReference type="Proteomes" id="UP001611075">
    <property type="component" value="Unassembled WGS sequence"/>
</dbReference>
<proteinExistence type="predicted"/>
<evidence type="ECO:0000259" key="1">
    <source>
        <dbReference type="Pfam" id="PF14690"/>
    </source>
</evidence>
<dbReference type="RefSeq" id="WP_396685879.1">
    <property type="nucleotide sequence ID" value="NZ_JBIRPU010000047.1"/>
</dbReference>
<feature type="non-terminal residue" evidence="2">
    <location>
        <position position="124"/>
    </location>
</feature>
<accession>A0ABW7STX4</accession>
<protein>
    <submittedName>
        <fullName evidence="2">Transposase family protein</fullName>
    </submittedName>
</protein>